<dbReference type="EMBL" id="CAJNRG010015511">
    <property type="protein sequence ID" value="CAF2170285.1"/>
    <property type="molecule type" value="Genomic_DNA"/>
</dbReference>
<dbReference type="EMBL" id="CAJNRE010002499">
    <property type="protein sequence ID" value="CAF1981593.1"/>
    <property type="molecule type" value="Genomic_DNA"/>
</dbReference>
<dbReference type="Proteomes" id="UP000663866">
    <property type="component" value="Unassembled WGS sequence"/>
</dbReference>
<dbReference type="Proteomes" id="UP000663856">
    <property type="component" value="Unassembled WGS sequence"/>
</dbReference>
<dbReference type="Proteomes" id="UP000681967">
    <property type="component" value="Unassembled WGS sequence"/>
</dbReference>
<evidence type="ECO:0000313" key="7">
    <source>
        <dbReference type="EMBL" id="CAF3720478.1"/>
    </source>
</evidence>
<protein>
    <recommendedName>
        <fullName evidence="13">EGF-like domain-containing protein</fullName>
    </recommendedName>
</protein>
<dbReference type="Proteomes" id="UP000663842">
    <property type="component" value="Unassembled WGS sequence"/>
</dbReference>
<keyword evidence="1" id="KW-1133">Transmembrane helix</keyword>
<dbReference type="OrthoDB" id="9979689at2759"/>
<keyword evidence="1" id="KW-0812">Transmembrane</keyword>
<evidence type="ECO:0000313" key="2">
    <source>
        <dbReference type="EMBL" id="CAF1271306.1"/>
    </source>
</evidence>
<keyword evidence="1" id="KW-0472">Membrane</keyword>
<dbReference type="EMBL" id="CAJOBF010000005">
    <property type="protein sequence ID" value="CAF3720478.1"/>
    <property type="molecule type" value="Genomic_DNA"/>
</dbReference>
<sequence>MRVSPAASFSKQNLLHYDSNSVSPTVSELMRDLSSVSANDIQFPKVLANDDEVDEQTLMQVEVVNSDLVRKSLRSELASKSTFLTQRWQAALVAGSVLLALAGGIGGLAYWIASPRVITQPYLLWGESCYMNSRSCDASRMLWCPAGTCLCLGDFTWNATAENCSCGQYQTWNGIVCQGYGYFGDPCNSIPCRPTLTCTIVTNQTCTTGQNICSCDNTTYLDTTSGSATIGQCIGRLTYDSDCKTNFDCQDWLGLACTQVSAGTKCRCSSTAYWDGLTCVQNALGGESCNTSIPCDTTRGLSCVSGICQCDQYNYWDNVTTLWCQKKKTYAVSCQYDFQCNTTVNLSCPANSTGCNCYSTSYAYMCDCQAGYFWDGQRCTGQHSFNGTCPGQYACSSNLVCYLGHCICPGNMAWGNVTANTCSCPLPTVWNSTSSTCV</sequence>
<keyword evidence="12" id="KW-1185">Reference proteome</keyword>
<evidence type="ECO:0000313" key="3">
    <source>
        <dbReference type="EMBL" id="CAF1428553.1"/>
    </source>
</evidence>
<evidence type="ECO:0008006" key="13">
    <source>
        <dbReference type="Google" id="ProtNLM"/>
    </source>
</evidence>
<dbReference type="Proteomes" id="UP000663824">
    <property type="component" value="Unassembled WGS sequence"/>
</dbReference>
<name>A0A816WVL6_9BILA</name>
<evidence type="ECO:0000256" key="1">
    <source>
        <dbReference type="SAM" id="Phobius"/>
    </source>
</evidence>
<comment type="caution">
    <text evidence="5">The sequence shown here is derived from an EMBL/GenBank/DDBJ whole genome shotgun (WGS) entry which is preliminary data.</text>
</comment>
<evidence type="ECO:0000313" key="10">
    <source>
        <dbReference type="EMBL" id="CAF4041289.1"/>
    </source>
</evidence>
<evidence type="ECO:0000313" key="5">
    <source>
        <dbReference type="EMBL" id="CAF2139305.1"/>
    </source>
</evidence>
<dbReference type="Proteomes" id="UP000663887">
    <property type="component" value="Unassembled WGS sequence"/>
</dbReference>
<dbReference type="Proteomes" id="UP000663855">
    <property type="component" value="Unassembled WGS sequence"/>
</dbReference>
<dbReference type="EMBL" id="CAJOBJ010005757">
    <property type="protein sequence ID" value="CAF4041289.1"/>
    <property type="molecule type" value="Genomic_DNA"/>
</dbReference>
<dbReference type="EMBL" id="CAJNRF010012295">
    <property type="protein sequence ID" value="CAF2139305.1"/>
    <property type="molecule type" value="Genomic_DNA"/>
</dbReference>
<dbReference type="EMBL" id="CAJOBG010001372">
    <property type="protein sequence ID" value="CAF3922363.1"/>
    <property type="molecule type" value="Genomic_DNA"/>
</dbReference>
<dbReference type="EMBL" id="CAJNOV010010884">
    <property type="protein sequence ID" value="CAF1428553.1"/>
    <property type="molecule type" value="Genomic_DNA"/>
</dbReference>
<gene>
    <name evidence="8" type="ORF">BYL167_LOCUS5216</name>
    <name evidence="3" type="ORF">CJN711_LOCUS23444</name>
    <name evidence="10" type="ORF">GIL414_LOCUS13922</name>
    <name evidence="2" type="ORF">KQP761_LOCUS3302</name>
    <name evidence="4" type="ORF">MBJ925_LOCUS7316</name>
    <name evidence="9" type="ORF">OVN521_LOCUS10659</name>
    <name evidence="7" type="ORF">UXM345_LOCUS168</name>
    <name evidence="5" type="ORF">WKI299_LOCUS27992</name>
    <name evidence="6" type="ORF">XDN619_LOCUS31160</name>
</gene>
<feature type="transmembrane region" description="Helical" evidence="1">
    <location>
        <begin position="90"/>
        <end position="113"/>
    </location>
</feature>
<organism evidence="5 11">
    <name type="scientific">Rotaria magnacalcarata</name>
    <dbReference type="NCBI Taxonomy" id="392030"/>
    <lineage>
        <taxon>Eukaryota</taxon>
        <taxon>Metazoa</taxon>
        <taxon>Spiralia</taxon>
        <taxon>Gnathifera</taxon>
        <taxon>Rotifera</taxon>
        <taxon>Eurotatoria</taxon>
        <taxon>Bdelloidea</taxon>
        <taxon>Philodinida</taxon>
        <taxon>Philodinidae</taxon>
        <taxon>Rotaria</taxon>
    </lineage>
</organism>
<evidence type="ECO:0000313" key="4">
    <source>
        <dbReference type="EMBL" id="CAF1981593.1"/>
    </source>
</evidence>
<accession>A0A816WVL6</accession>
<evidence type="ECO:0000313" key="12">
    <source>
        <dbReference type="Proteomes" id="UP000663866"/>
    </source>
</evidence>
<dbReference type="Proteomes" id="UP000663834">
    <property type="component" value="Unassembled WGS sequence"/>
</dbReference>
<evidence type="ECO:0000313" key="6">
    <source>
        <dbReference type="EMBL" id="CAF2170285.1"/>
    </source>
</evidence>
<proteinExistence type="predicted"/>
<evidence type="ECO:0000313" key="11">
    <source>
        <dbReference type="Proteomes" id="UP000663856"/>
    </source>
</evidence>
<dbReference type="EMBL" id="CAJOBH010001174">
    <property type="protein sequence ID" value="CAF3839898.1"/>
    <property type="molecule type" value="Genomic_DNA"/>
</dbReference>
<dbReference type="EMBL" id="CAJNOW010000322">
    <property type="protein sequence ID" value="CAF1271306.1"/>
    <property type="molecule type" value="Genomic_DNA"/>
</dbReference>
<reference evidence="5" key="1">
    <citation type="submission" date="2021-02" db="EMBL/GenBank/DDBJ databases">
        <authorList>
            <person name="Nowell W R."/>
        </authorList>
    </citation>
    <scope>NUCLEOTIDE SEQUENCE</scope>
</reference>
<evidence type="ECO:0000313" key="9">
    <source>
        <dbReference type="EMBL" id="CAF3922363.1"/>
    </source>
</evidence>
<evidence type="ECO:0000313" key="8">
    <source>
        <dbReference type="EMBL" id="CAF3839898.1"/>
    </source>
</evidence>
<dbReference type="Proteomes" id="UP000681720">
    <property type="component" value="Unassembled WGS sequence"/>
</dbReference>
<dbReference type="AlphaFoldDB" id="A0A816WVL6"/>